<keyword evidence="3" id="KW-1185">Reference proteome</keyword>
<feature type="region of interest" description="Disordered" evidence="1">
    <location>
        <begin position="262"/>
        <end position="312"/>
    </location>
</feature>
<evidence type="ECO:0000256" key="1">
    <source>
        <dbReference type="SAM" id="MobiDB-lite"/>
    </source>
</evidence>
<feature type="region of interest" description="Disordered" evidence="1">
    <location>
        <begin position="142"/>
        <end position="171"/>
    </location>
</feature>
<name>E2AQQ8_CAMFO</name>
<protein>
    <submittedName>
        <fullName evidence="2">Uncharacterized protein</fullName>
    </submittedName>
</protein>
<dbReference type="EMBL" id="GL441804">
    <property type="protein sequence ID" value="EFN64247.1"/>
    <property type="molecule type" value="Genomic_DNA"/>
</dbReference>
<proteinExistence type="predicted"/>
<dbReference type="InParanoid" id="E2AQQ8"/>
<evidence type="ECO:0000313" key="3">
    <source>
        <dbReference type="Proteomes" id="UP000000311"/>
    </source>
</evidence>
<dbReference type="AlphaFoldDB" id="E2AQQ8"/>
<dbReference type="Proteomes" id="UP000000311">
    <property type="component" value="Unassembled WGS sequence"/>
</dbReference>
<sequence length="312" mass="34885">MVGYFPGEMVTEGVHQKAGRSGTSACRAHRRESHARVSGEQFFVDVGEPPLRVISNTHAHARSRPHISLLRKEVGRRQSGRSGVEGRTIQDHHDHTSAIVRVAMRAPEARRIPFVNNEDKRTGTLKWTVAIARGSGWTIVGRGQGHPQEASTRNVQGFHPQPARGSDASRVRRESHNLGYAIFDLNIKEPKKQSILIVTPFNVGDRAVGHRRLRLHFHSRSREARWYRRHPRLVVILVVPFFSRVIFVGAAQSFHSEKWPTTGGWRYASPGSGPTERPDGQTHNENVECPAERDMKTSLRNGNGQNTGSGPI</sequence>
<organism evidence="3">
    <name type="scientific">Camponotus floridanus</name>
    <name type="common">Florida carpenter ant</name>
    <dbReference type="NCBI Taxonomy" id="104421"/>
    <lineage>
        <taxon>Eukaryota</taxon>
        <taxon>Metazoa</taxon>
        <taxon>Ecdysozoa</taxon>
        <taxon>Arthropoda</taxon>
        <taxon>Hexapoda</taxon>
        <taxon>Insecta</taxon>
        <taxon>Pterygota</taxon>
        <taxon>Neoptera</taxon>
        <taxon>Endopterygota</taxon>
        <taxon>Hymenoptera</taxon>
        <taxon>Apocrita</taxon>
        <taxon>Aculeata</taxon>
        <taxon>Formicoidea</taxon>
        <taxon>Formicidae</taxon>
        <taxon>Formicinae</taxon>
        <taxon>Camponotus</taxon>
    </lineage>
</organism>
<accession>E2AQQ8</accession>
<reference evidence="2 3" key="1">
    <citation type="journal article" date="2010" name="Science">
        <title>Genomic comparison of the ants Camponotus floridanus and Harpegnathos saltator.</title>
        <authorList>
            <person name="Bonasio R."/>
            <person name="Zhang G."/>
            <person name="Ye C."/>
            <person name="Mutti N.S."/>
            <person name="Fang X."/>
            <person name="Qin N."/>
            <person name="Donahue G."/>
            <person name="Yang P."/>
            <person name="Li Q."/>
            <person name="Li C."/>
            <person name="Zhang P."/>
            <person name="Huang Z."/>
            <person name="Berger S.L."/>
            <person name="Reinberg D."/>
            <person name="Wang J."/>
            <person name="Liebig J."/>
        </authorList>
    </citation>
    <scope>NUCLEOTIDE SEQUENCE [LARGE SCALE GENOMIC DNA]</scope>
    <source>
        <strain evidence="3">C129</strain>
    </source>
</reference>
<evidence type="ECO:0000313" key="2">
    <source>
        <dbReference type="EMBL" id="EFN64247.1"/>
    </source>
</evidence>
<feature type="compositionally biased region" description="Basic and acidic residues" evidence="1">
    <location>
        <begin position="276"/>
        <end position="297"/>
    </location>
</feature>
<gene>
    <name evidence="2" type="ORF">EAG_15175</name>
</gene>